<protein>
    <submittedName>
        <fullName evidence="2">Nuclear transport factor 2 family protein</fullName>
    </submittedName>
</protein>
<name>A0ABX5WZ69_9GAMM</name>
<gene>
    <name evidence="2" type="ORF">FM037_15735</name>
</gene>
<dbReference type="SUPFAM" id="SSF54427">
    <property type="entry name" value="NTF2-like"/>
    <property type="match status" value="1"/>
</dbReference>
<dbReference type="Proteomes" id="UP000315947">
    <property type="component" value="Chromosome"/>
</dbReference>
<proteinExistence type="predicted"/>
<dbReference type="InterPro" id="IPR032710">
    <property type="entry name" value="NTF2-like_dom_sf"/>
</dbReference>
<feature type="domain" description="Calcium/calmodulin-dependent protein kinase II association-domain" evidence="1">
    <location>
        <begin position="47"/>
        <end position="166"/>
    </location>
</feature>
<reference evidence="2 3" key="1">
    <citation type="submission" date="2019-07" db="EMBL/GenBank/DDBJ databases">
        <title>Shewanella sp. YLB-06 whole genomic sequence.</title>
        <authorList>
            <person name="Yu L."/>
        </authorList>
    </citation>
    <scope>NUCLEOTIDE SEQUENCE [LARGE SCALE GENOMIC DNA]</scope>
    <source>
        <strain evidence="2 3">YLB-06</strain>
    </source>
</reference>
<dbReference type="Pfam" id="PF08332">
    <property type="entry name" value="CaMKII_AD"/>
    <property type="match status" value="1"/>
</dbReference>
<dbReference type="EMBL" id="CP041614">
    <property type="protein sequence ID" value="QDO84398.1"/>
    <property type="molecule type" value="Genomic_DNA"/>
</dbReference>
<dbReference type="Gene3D" id="3.10.450.50">
    <property type="match status" value="1"/>
</dbReference>
<dbReference type="InterPro" id="IPR013543">
    <property type="entry name" value="Ca/CaM-dep_prot_kinase-assoc"/>
</dbReference>
<sequence>MLRYQIKQWRGLLSGLLLLLGANYSGLVQAHGNEEHPAATKVFIGMEQPVAKVVSEFHRAIQSGDEASVKRILAKDVLIYEGGNVERSLQEYASHHMRADMAYLKGLTVIMLEQQIQVYGNTAISMSVTKSSGVFKGKSIDSQGMETLVLNKETGGEWQIVHIHWSN</sequence>
<keyword evidence="3" id="KW-1185">Reference proteome</keyword>
<evidence type="ECO:0000313" key="2">
    <source>
        <dbReference type="EMBL" id="QDO84398.1"/>
    </source>
</evidence>
<organism evidence="2 3">
    <name type="scientific">Shewanella psychropiezotolerans</name>
    <dbReference type="NCBI Taxonomy" id="2593655"/>
    <lineage>
        <taxon>Bacteria</taxon>
        <taxon>Pseudomonadati</taxon>
        <taxon>Pseudomonadota</taxon>
        <taxon>Gammaproteobacteria</taxon>
        <taxon>Alteromonadales</taxon>
        <taxon>Shewanellaceae</taxon>
        <taxon>Shewanella</taxon>
    </lineage>
</organism>
<accession>A0ABX5WZ69</accession>
<evidence type="ECO:0000313" key="3">
    <source>
        <dbReference type="Proteomes" id="UP000315947"/>
    </source>
</evidence>
<dbReference type="RefSeq" id="WP_144046757.1">
    <property type="nucleotide sequence ID" value="NZ_CP041614.1"/>
</dbReference>
<evidence type="ECO:0000259" key="1">
    <source>
        <dbReference type="Pfam" id="PF08332"/>
    </source>
</evidence>